<reference evidence="2" key="1">
    <citation type="submission" date="2017-02" db="EMBL/GenBank/DDBJ databases">
        <authorList>
            <person name="Varghese N."/>
            <person name="Submissions S."/>
        </authorList>
    </citation>
    <scope>NUCLEOTIDE SEQUENCE [LARGE SCALE GENOMIC DNA]</scope>
    <source>
        <strain evidence="2">ATCC BAA-34</strain>
    </source>
</reference>
<name>A0A1T4KGM8_9BACT</name>
<dbReference type="AlphaFoldDB" id="A0A1T4KGM8"/>
<organism evidence="1 2">
    <name type="scientific">Trichlorobacter thiogenes</name>
    <dbReference type="NCBI Taxonomy" id="115783"/>
    <lineage>
        <taxon>Bacteria</taxon>
        <taxon>Pseudomonadati</taxon>
        <taxon>Thermodesulfobacteriota</taxon>
        <taxon>Desulfuromonadia</taxon>
        <taxon>Geobacterales</taxon>
        <taxon>Geobacteraceae</taxon>
        <taxon>Trichlorobacter</taxon>
    </lineage>
</organism>
<sequence>MQKVRELLGEPLYIKQINFLHCLIFTNGNAGLDPSAAEFHGVGGNGKDAFLGIWFSEEDKVSFVFNNGYTKMNNAELIGLDSKRIFELFGKPKESLRIPKHVVYSYSKIKEGPYTGDDHGIHIRRVYFNASDQVVTVEMSKGSETDYFSGIIESPEIKWISPTRPVER</sequence>
<protein>
    <submittedName>
        <fullName evidence="1">Uncharacterized protein</fullName>
    </submittedName>
</protein>
<evidence type="ECO:0000313" key="1">
    <source>
        <dbReference type="EMBL" id="SJZ41526.1"/>
    </source>
</evidence>
<proteinExistence type="predicted"/>
<keyword evidence="2" id="KW-1185">Reference proteome</keyword>
<gene>
    <name evidence="1" type="ORF">SAMN02745119_00540</name>
</gene>
<evidence type="ECO:0000313" key="2">
    <source>
        <dbReference type="Proteomes" id="UP000190102"/>
    </source>
</evidence>
<dbReference type="EMBL" id="FUWR01000001">
    <property type="protein sequence ID" value="SJZ41526.1"/>
    <property type="molecule type" value="Genomic_DNA"/>
</dbReference>
<dbReference type="Proteomes" id="UP000190102">
    <property type="component" value="Unassembled WGS sequence"/>
</dbReference>
<accession>A0A1T4KGM8</accession>